<dbReference type="AlphaFoldDB" id="A0A4R1HJ62"/>
<feature type="domain" description="O-antigen ligase-related" evidence="6">
    <location>
        <begin position="196"/>
        <end position="317"/>
    </location>
</feature>
<accession>A0A4R1HJ62</accession>
<comment type="caution">
    <text evidence="7">The sequence shown here is derived from an EMBL/GenBank/DDBJ whole genome shotgun (WGS) entry which is preliminary data.</text>
</comment>
<dbReference type="GO" id="GO:0016874">
    <property type="term" value="F:ligase activity"/>
    <property type="evidence" value="ECO:0007669"/>
    <property type="project" value="UniProtKB-KW"/>
</dbReference>
<feature type="transmembrane region" description="Helical" evidence="5">
    <location>
        <begin position="393"/>
        <end position="411"/>
    </location>
</feature>
<dbReference type="PANTHER" id="PTHR37422">
    <property type="entry name" value="TEICHURONIC ACID BIOSYNTHESIS PROTEIN TUAE"/>
    <property type="match status" value="1"/>
</dbReference>
<proteinExistence type="predicted"/>
<keyword evidence="2 5" id="KW-0812">Transmembrane</keyword>
<reference evidence="7 8" key="1">
    <citation type="submission" date="2019-03" db="EMBL/GenBank/DDBJ databases">
        <title>Sequencing the genomes of 1000 actinobacteria strains.</title>
        <authorList>
            <person name="Klenk H.-P."/>
        </authorList>
    </citation>
    <scope>NUCLEOTIDE SEQUENCE [LARGE SCALE GENOMIC DNA]</scope>
    <source>
        <strain evidence="7 8">DSM 44969</strain>
    </source>
</reference>
<evidence type="ECO:0000256" key="1">
    <source>
        <dbReference type="ARBA" id="ARBA00004141"/>
    </source>
</evidence>
<feature type="transmembrane region" description="Helical" evidence="5">
    <location>
        <begin position="165"/>
        <end position="186"/>
    </location>
</feature>
<dbReference type="InterPro" id="IPR007016">
    <property type="entry name" value="O-antigen_ligase-rel_domated"/>
</dbReference>
<evidence type="ECO:0000256" key="4">
    <source>
        <dbReference type="ARBA" id="ARBA00023136"/>
    </source>
</evidence>
<protein>
    <submittedName>
        <fullName evidence="7">O-antigen ligase-like membrane protein</fullName>
    </submittedName>
</protein>
<feature type="transmembrane region" description="Helical" evidence="5">
    <location>
        <begin position="43"/>
        <end position="60"/>
    </location>
</feature>
<feature type="transmembrane region" description="Helical" evidence="5">
    <location>
        <begin position="131"/>
        <end position="153"/>
    </location>
</feature>
<name>A0A4R1HJ62_PSEEN</name>
<dbReference type="Proteomes" id="UP000295560">
    <property type="component" value="Unassembled WGS sequence"/>
</dbReference>
<evidence type="ECO:0000256" key="2">
    <source>
        <dbReference type="ARBA" id="ARBA00022692"/>
    </source>
</evidence>
<feature type="transmembrane region" description="Helical" evidence="5">
    <location>
        <begin position="236"/>
        <end position="260"/>
    </location>
</feature>
<keyword evidence="3 5" id="KW-1133">Transmembrane helix</keyword>
<evidence type="ECO:0000256" key="5">
    <source>
        <dbReference type="SAM" id="Phobius"/>
    </source>
</evidence>
<feature type="transmembrane region" description="Helical" evidence="5">
    <location>
        <begin position="335"/>
        <end position="355"/>
    </location>
</feature>
<keyword evidence="8" id="KW-1185">Reference proteome</keyword>
<organism evidence="7 8">
    <name type="scientific">Pseudonocardia endophytica</name>
    <dbReference type="NCBI Taxonomy" id="401976"/>
    <lineage>
        <taxon>Bacteria</taxon>
        <taxon>Bacillati</taxon>
        <taxon>Actinomycetota</taxon>
        <taxon>Actinomycetes</taxon>
        <taxon>Pseudonocardiales</taxon>
        <taxon>Pseudonocardiaceae</taxon>
        <taxon>Pseudonocardia</taxon>
    </lineage>
</organism>
<keyword evidence="7" id="KW-0436">Ligase</keyword>
<dbReference type="GO" id="GO:0016020">
    <property type="term" value="C:membrane"/>
    <property type="evidence" value="ECO:0007669"/>
    <property type="project" value="UniProtKB-SubCell"/>
</dbReference>
<sequence>MAVAVAALLLIPPLVKSGKARVLYTLLGGLLVLGPPGVGVTKLAYLAGLLVAAAVSIPHINRRMAEPWFRSYRWVVPTIILMGGALATSFLVAQINGISPESWLRDALPYILLIGSPIIALGAVHDLSRDWCFRMIAVVGVISAVAFAVDWLSRRGVSTLPVSRFAFGSAAMIAFAFGFLLVRALLRRRHRIWWGAAALLMPLSILITGSRTALILFAAVGAAIGPLARERIPPIRAVMCVGAAALIVWTALPVLGSALISNPEFLGSRIEAAERVLTGSADADQSYEGRASQTTQAAGAIANAPVFGVGLGHQFEVPGRDEPNRSNIDSPLGPVAKLGLFGTGALVCFLAALVRPIVIGSRERPDFVYTACWSFVVLFLVQIPFGSFVEDKGLSFAVLLFVAVTAATAYGRRSKAPVLNGKSVSAPPGAVRSSTLK</sequence>
<feature type="transmembrane region" description="Helical" evidence="5">
    <location>
        <begin position="367"/>
        <end position="387"/>
    </location>
</feature>
<dbReference type="EMBL" id="SMFZ01000002">
    <property type="protein sequence ID" value="TCK20933.1"/>
    <property type="molecule type" value="Genomic_DNA"/>
</dbReference>
<feature type="transmembrane region" description="Helical" evidence="5">
    <location>
        <begin position="72"/>
        <end position="95"/>
    </location>
</feature>
<evidence type="ECO:0000256" key="3">
    <source>
        <dbReference type="ARBA" id="ARBA00022989"/>
    </source>
</evidence>
<feature type="transmembrane region" description="Helical" evidence="5">
    <location>
        <begin position="107"/>
        <end position="124"/>
    </location>
</feature>
<evidence type="ECO:0000313" key="7">
    <source>
        <dbReference type="EMBL" id="TCK20933.1"/>
    </source>
</evidence>
<keyword evidence="4 5" id="KW-0472">Membrane</keyword>
<evidence type="ECO:0000313" key="8">
    <source>
        <dbReference type="Proteomes" id="UP000295560"/>
    </source>
</evidence>
<dbReference type="PANTHER" id="PTHR37422:SF13">
    <property type="entry name" value="LIPOPOLYSACCHARIDE BIOSYNTHESIS PROTEIN PA4999-RELATED"/>
    <property type="match status" value="1"/>
</dbReference>
<gene>
    <name evidence="7" type="ORF">EV378_4900</name>
</gene>
<dbReference type="Pfam" id="PF04932">
    <property type="entry name" value="Wzy_C"/>
    <property type="match status" value="1"/>
</dbReference>
<feature type="transmembrane region" description="Helical" evidence="5">
    <location>
        <begin position="198"/>
        <end position="224"/>
    </location>
</feature>
<evidence type="ECO:0000259" key="6">
    <source>
        <dbReference type="Pfam" id="PF04932"/>
    </source>
</evidence>
<comment type="subcellular location">
    <subcellularLocation>
        <location evidence="1">Membrane</location>
        <topology evidence="1">Multi-pass membrane protein</topology>
    </subcellularLocation>
</comment>
<dbReference type="InterPro" id="IPR051533">
    <property type="entry name" value="WaaL-like"/>
</dbReference>